<keyword evidence="2" id="KW-1185">Reference proteome</keyword>
<comment type="caution">
    <text evidence="1">The sequence shown here is derived from an EMBL/GenBank/DDBJ whole genome shotgun (WGS) entry which is preliminary data.</text>
</comment>
<reference evidence="1 2" key="1">
    <citation type="submission" date="2024-03" db="EMBL/GenBank/DDBJ databases">
        <title>Novel species of the genus Variovorax.</title>
        <authorList>
            <person name="Liu Q."/>
            <person name="Xin Y.-H."/>
        </authorList>
    </citation>
    <scope>NUCLEOTIDE SEQUENCE [LARGE SCALE GENOMIC DNA]</scope>
    <source>
        <strain evidence="1 2">KACC 18901</strain>
    </source>
</reference>
<organism evidence="1 2">
    <name type="scientific">Variovorax robiniae</name>
    <dbReference type="NCBI Taxonomy" id="1836199"/>
    <lineage>
        <taxon>Bacteria</taxon>
        <taxon>Pseudomonadati</taxon>
        <taxon>Pseudomonadota</taxon>
        <taxon>Betaproteobacteria</taxon>
        <taxon>Burkholderiales</taxon>
        <taxon>Comamonadaceae</taxon>
        <taxon>Variovorax</taxon>
    </lineage>
</organism>
<dbReference type="RefSeq" id="WP_340338876.1">
    <property type="nucleotide sequence ID" value="NZ_JBBKZS010000020.1"/>
</dbReference>
<accession>A0ABU8XG87</accession>
<protein>
    <submittedName>
        <fullName evidence="1">Uncharacterized protein</fullName>
    </submittedName>
</protein>
<evidence type="ECO:0000313" key="2">
    <source>
        <dbReference type="Proteomes" id="UP001367030"/>
    </source>
</evidence>
<name>A0ABU8XG87_9BURK</name>
<dbReference type="Proteomes" id="UP001367030">
    <property type="component" value="Unassembled WGS sequence"/>
</dbReference>
<sequence>MAETPKYLPALRSNVCSERPLRDAAAAAGERTYVSFILCRRSRHVETGVLLRSLAGRCVSCDREAVARSIGKRRTIVELLARIA</sequence>
<gene>
    <name evidence="1" type="ORF">WKW79_29920</name>
</gene>
<evidence type="ECO:0000313" key="1">
    <source>
        <dbReference type="EMBL" id="MEJ8858823.1"/>
    </source>
</evidence>
<proteinExistence type="predicted"/>
<dbReference type="EMBL" id="JBBKZS010000020">
    <property type="protein sequence ID" value="MEJ8858823.1"/>
    <property type="molecule type" value="Genomic_DNA"/>
</dbReference>